<feature type="transmembrane region" description="Helical" evidence="6">
    <location>
        <begin position="55"/>
        <end position="78"/>
    </location>
</feature>
<feature type="transmembrane region" description="Helical" evidence="6">
    <location>
        <begin position="475"/>
        <end position="496"/>
    </location>
</feature>
<feature type="transmembrane region" description="Helical" evidence="6">
    <location>
        <begin position="152"/>
        <end position="171"/>
    </location>
</feature>
<keyword evidence="3 6" id="KW-1133">Transmembrane helix</keyword>
<feature type="transmembrane region" description="Helical" evidence="6">
    <location>
        <begin position="384"/>
        <end position="402"/>
    </location>
</feature>
<dbReference type="OrthoDB" id="2985014at2759"/>
<dbReference type="AlphaFoldDB" id="A0A8B8EWH8"/>
<feature type="transmembrane region" description="Helical" evidence="6">
    <location>
        <begin position="440"/>
        <end position="463"/>
    </location>
</feature>
<dbReference type="GO" id="GO:0022857">
    <property type="term" value="F:transmembrane transporter activity"/>
    <property type="evidence" value="ECO:0007669"/>
    <property type="project" value="InterPro"/>
</dbReference>
<evidence type="ECO:0000256" key="4">
    <source>
        <dbReference type="ARBA" id="ARBA00023136"/>
    </source>
</evidence>
<evidence type="ECO:0000256" key="5">
    <source>
        <dbReference type="SAM" id="MobiDB-lite"/>
    </source>
</evidence>
<dbReference type="PANTHER" id="PTHR11662">
    <property type="entry name" value="SOLUTE CARRIER FAMILY 17"/>
    <property type="match status" value="1"/>
</dbReference>
<evidence type="ECO:0000313" key="9">
    <source>
        <dbReference type="RefSeq" id="XP_022344365.1"/>
    </source>
</evidence>
<dbReference type="FunFam" id="1.20.1250.20:FF:000532">
    <property type="entry name" value="SLC (SoLute Carrier) homolog"/>
    <property type="match status" value="1"/>
</dbReference>
<keyword evidence="4 6" id="KW-0472">Membrane</keyword>
<dbReference type="GO" id="GO:0016020">
    <property type="term" value="C:membrane"/>
    <property type="evidence" value="ECO:0007669"/>
    <property type="project" value="UniProtKB-SubCell"/>
</dbReference>
<dbReference type="PANTHER" id="PTHR11662:SF399">
    <property type="entry name" value="FI19708P1-RELATED"/>
    <property type="match status" value="1"/>
</dbReference>
<proteinExistence type="predicted"/>
<evidence type="ECO:0000256" key="3">
    <source>
        <dbReference type="ARBA" id="ARBA00022989"/>
    </source>
</evidence>
<evidence type="ECO:0000256" key="1">
    <source>
        <dbReference type="ARBA" id="ARBA00004141"/>
    </source>
</evidence>
<dbReference type="Pfam" id="PF07690">
    <property type="entry name" value="MFS_1"/>
    <property type="match status" value="1"/>
</dbReference>
<feature type="transmembrane region" description="Helical" evidence="6">
    <location>
        <begin position="212"/>
        <end position="234"/>
    </location>
</feature>
<sequence length="633" mass="69127">MGSNGHQTNCNGGRKGSVTFSSKPGGTPPDPTPEDPCPTTPEGCLEKYLSCRWVVVYLCVLVYIIQVMLQNCLAMVLVCMESNYIEPPTSDNDNRIHWNGTNNSSAVGETSMWNIRLVGDVRSQLLTAEFYAFPLTPLIGGYLSGKFSAKRVIILIALVMTASSALTPFVLTFNPYIAIGLRLLVGLSAGGLQSSMTELLSKWAPLKERAQIVSTATAGILVGFLLNTSTSGFICTIPEHNGWPFIMYIFSGCNFLVLIPWILLVYDTPFEHPRIEASEIKRIRHRRRDSTVAKMPRPPWLHILRSGPFWGLLTTHMGYNFIATTTGTFLPIYLNDVLKLDVTQTGLASSLPPLARIISSLGGGHLSDFLISRGKLSTTAVRKIFVATGNIVSVPFLIGLSYMDGSQASYAVLLLVLFWFIQALNTCSIRVNQIDIAPRFAGVLTGMSGTMAYVFALMSPIVTFQLTKNRTKEEWQVMFFICSGISVFCALVFLVLGSGTEQSWAKDPNFNIEMSVDDILAVPLENKSSEVVVANSSTLSKHGLPGEDGLQSNGQPPELGLSRRAEKEFDHVVKKEIPTSSKGVQVNIIGFSITEDAETVCSEDCQESRGIINNGFAACEEDLTTSPTESIKL</sequence>
<dbReference type="Gene3D" id="1.20.1250.20">
    <property type="entry name" value="MFS general substrate transporter like domains"/>
    <property type="match status" value="2"/>
</dbReference>
<feature type="compositionally biased region" description="Polar residues" evidence="5">
    <location>
        <begin position="1"/>
        <end position="11"/>
    </location>
</feature>
<keyword evidence="8" id="KW-1185">Reference proteome</keyword>
<feature type="transmembrane region" description="Helical" evidence="6">
    <location>
        <begin position="408"/>
        <end position="428"/>
    </location>
</feature>
<feature type="transmembrane region" description="Helical" evidence="6">
    <location>
        <begin position="246"/>
        <end position="266"/>
    </location>
</feature>
<organism evidence="8 9">
    <name type="scientific">Crassostrea virginica</name>
    <name type="common">Eastern oyster</name>
    <dbReference type="NCBI Taxonomy" id="6565"/>
    <lineage>
        <taxon>Eukaryota</taxon>
        <taxon>Metazoa</taxon>
        <taxon>Spiralia</taxon>
        <taxon>Lophotrochozoa</taxon>
        <taxon>Mollusca</taxon>
        <taxon>Bivalvia</taxon>
        <taxon>Autobranchia</taxon>
        <taxon>Pteriomorphia</taxon>
        <taxon>Ostreida</taxon>
        <taxon>Ostreoidea</taxon>
        <taxon>Ostreidae</taxon>
        <taxon>Crassostrea</taxon>
    </lineage>
</organism>
<evidence type="ECO:0000259" key="7">
    <source>
        <dbReference type="PROSITE" id="PS50850"/>
    </source>
</evidence>
<evidence type="ECO:0000313" key="8">
    <source>
        <dbReference type="Proteomes" id="UP000694844"/>
    </source>
</evidence>
<evidence type="ECO:0000256" key="2">
    <source>
        <dbReference type="ARBA" id="ARBA00022692"/>
    </source>
</evidence>
<dbReference type="InterPro" id="IPR036259">
    <property type="entry name" value="MFS_trans_sf"/>
</dbReference>
<dbReference type="RefSeq" id="XP_022344365.1">
    <property type="nucleotide sequence ID" value="XM_022488657.1"/>
</dbReference>
<comment type="subcellular location">
    <subcellularLocation>
        <location evidence="1">Membrane</location>
        <topology evidence="1">Multi-pass membrane protein</topology>
    </subcellularLocation>
</comment>
<name>A0A8B8EWH8_CRAVI</name>
<dbReference type="KEGG" id="cvn:111137266"/>
<feature type="region of interest" description="Disordered" evidence="5">
    <location>
        <begin position="1"/>
        <end position="39"/>
    </location>
</feature>
<reference evidence="9" key="1">
    <citation type="submission" date="2025-08" db="UniProtKB">
        <authorList>
            <consortium name="RefSeq"/>
        </authorList>
    </citation>
    <scope>IDENTIFICATION</scope>
    <source>
        <tissue evidence="9">Whole sample</tissue>
    </source>
</reference>
<dbReference type="InterPro" id="IPR050382">
    <property type="entry name" value="MFS_Na/Anion_cotransporter"/>
</dbReference>
<dbReference type="Proteomes" id="UP000694844">
    <property type="component" value="Chromosome 5"/>
</dbReference>
<gene>
    <name evidence="9" type="primary">LOC111137266</name>
</gene>
<dbReference type="PROSITE" id="PS50850">
    <property type="entry name" value="MFS"/>
    <property type="match status" value="1"/>
</dbReference>
<evidence type="ECO:0000256" key="6">
    <source>
        <dbReference type="SAM" id="Phobius"/>
    </source>
</evidence>
<dbReference type="GO" id="GO:0006820">
    <property type="term" value="P:monoatomic anion transport"/>
    <property type="evidence" value="ECO:0007669"/>
    <property type="project" value="TreeGrafter"/>
</dbReference>
<dbReference type="InterPro" id="IPR011701">
    <property type="entry name" value="MFS"/>
</dbReference>
<dbReference type="SUPFAM" id="SSF103473">
    <property type="entry name" value="MFS general substrate transporter"/>
    <property type="match status" value="1"/>
</dbReference>
<dbReference type="GeneID" id="111137266"/>
<dbReference type="InterPro" id="IPR020846">
    <property type="entry name" value="MFS_dom"/>
</dbReference>
<protein>
    <submittedName>
        <fullName evidence="9">Sialin-like</fullName>
    </submittedName>
</protein>
<feature type="domain" description="Major facilitator superfamily (MFS) profile" evidence="7">
    <location>
        <begin position="67"/>
        <end position="501"/>
    </location>
</feature>
<keyword evidence="2 6" id="KW-0812">Transmembrane</keyword>
<accession>A0A8B8EWH8</accession>
<feature type="compositionally biased region" description="Pro residues" evidence="5">
    <location>
        <begin position="26"/>
        <end position="39"/>
    </location>
</feature>